<gene>
    <name evidence="1" type="ORF">FOZ62_025449</name>
</gene>
<evidence type="ECO:0000313" key="2">
    <source>
        <dbReference type="Proteomes" id="UP000574390"/>
    </source>
</evidence>
<evidence type="ECO:0000313" key="1">
    <source>
        <dbReference type="EMBL" id="KAF4742440.1"/>
    </source>
</evidence>
<name>A0A7J6TDI0_PEROL</name>
<dbReference type="AlphaFoldDB" id="A0A7J6TDI0"/>
<accession>A0A7J6TDI0</accession>
<protein>
    <submittedName>
        <fullName evidence="1">Uncharacterized protein</fullName>
    </submittedName>
</protein>
<organism evidence="1 2">
    <name type="scientific">Perkinsus olseni</name>
    <name type="common">Perkinsus atlanticus</name>
    <dbReference type="NCBI Taxonomy" id="32597"/>
    <lineage>
        <taxon>Eukaryota</taxon>
        <taxon>Sar</taxon>
        <taxon>Alveolata</taxon>
        <taxon>Perkinsozoa</taxon>
        <taxon>Perkinsea</taxon>
        <taxon>Perkinsida</taxon>
        <taxon>Perkinsidae</taxon>
        <taxon>Perkinsus</taxon>
    </lineage>
</organism>
<sequence length="99" mass="11273">MGAKSTADLRESDSTTDRAVRILRLWGFKRPICLRLTVVEDVRTNNLFDLGCFSAMLQSIGYGDTGPAGNICYADTMIKDASRADTDRQQRREWLRRQE</sequence>
<comment type="caution">
    <text evidence="1">The sequence shown here is derived from an EMBL/GenBank/DDBJ whole genome shotgun (WGS) entry which is preliminary data.</text>
</comment>
<proteinExistence type="predicted"/>
<dbReference type="EMBL" id="JABANM010008536">
    <property type="protein sequence ID" value="KAF4742440.1"/>
    <property type="molecule type" value="Genomic_DNA"/>
</dbReference>
<dbReference type="Proteomes" id="UP000574390">
    <property type="component" value="Unassembled WGS sequence"/>
</dbReference>
<reference evidence="1 2" key="1">
    <citation type="submission" date="2020-04" db="EMBL/GenBank/DDBJ databases">
        <title>Perkinsus olseni comparative genomics.</title>
        <authorList>
            <person name="Bogema D.R."/>
        </authorList>
    </citation>
    <scope>NUCLEOTIDE SEQUENCE [LARGE SCALE GENOMIC DNA]</scope>
    <source>
        <strain evidence="1">ATCC PRA-205</strain>
    </source>
</reference>